<evidence type="ECO:0000256" key="1">
    <source>
        <dbReference type="SAM" id="Coils"/>
    </source>
</evidence>
<evidence type="ECO:0000259" key="3">
    <source>
        <dbReference type="PROSITE" id="PS00036"/>
    </source>
</evidence>
<evidence type="ECO:0000313" key="5">
    <source>
        <dbReference type="Proteomes" id="UP000308549"/>
    </source>
</evidence>
<dbReference type="InterPro" id="IPR004827">
    <property type="entry name" value="bZIP"/>
</dbReference>
<comment type="caution">
    <text evidence="4">The sequence shown here is derived from an EMBL/GenBank/DDBJ whole genome shotgun (WGS) entry which is preliminary data.</text>
</comment>
<evidence type="ECO:0000256" key="2">
    <source>
        <dbReference type="SAM" id="MobiDB-lite"/>
    </source>
</evidence>
<dbReference type="SUPFAM" id="SSF57959">
    <property type="entry name" value="Leucine zipper domain"/>
    <property type="match status" value="1"/>
</dbReference>
<feature type="coiled-coil region" evidence="1">
    <location>
        <begin position="362"/>
        <end position="389"/>
    </location>
</feature>
<name>A0A4U0U171_9PEZI</name>
<feature type="domain" description="BZIP" evidence="3">
    <location>
        <begin position="350"/>
        <end position="364"/>
    </location>
</feature>
<dbReference type="CDD" id="cd12193">
    <property type="entry name" value="bZIP_GCN4"/>
    <property type="match status" value="1"/>
</dbReference>
<dbReference type="PROSITE" id="PS00036">
    <property type="entry name" value="BZIP_BASIC"/>
    <property type="match status" value="1"/>
</dbReference>
<accession>A0A4U0U171</accession>
<dbReference type="AlphaFoldDB" id="A0A4U0U171"/>
<feature type="compositionally biased region" description="Low complexity" evidence="2">
    <location>
        <begin position="95"/>
        <end position="105"/>
    </location>
</feature>
<protein>
    <recommendedName>
        <fullName evidence="3">BZIP domain-containing protein</fullName>
    </recommendedName>
</protein>
<dbReference type="Pfam" id="PF07716">
    <property type="entry name" value="bZIP_2"/>
    <property type="match status" value="1"/>
</dbReference>
<dbReference type="OrthoDB" id="5419235at2759"/>
<dbReference type="Gene3D" id="3.30.160.60">
    <property type="entry name" value="Classic Zinc Finger"/>
    <property type="match status" value="1"/>
</dbReference>
<keyword evidence="5" id="KW-1185">Reference proteome</keyword>
<sequence length="397" mass="42732">MLFQVDTALAIFPPPSTTAQPQQTWLPPPTAPRQFTPQPTFTDFDLFQPTPTPIPAQQATPRRVPSLDSTLQPSFSAAQRAFLVNNSNESPAQSTITPRRNTTRPARPPVPLFHSNSTGNLGNTTDSQQQQYQQLTDFDIMGGGEVNVAYDGTFGDLGAAEDAEMFNTTMPEGFDFDLKSLLADAAGSRQMTDFTPINNGGQGPGTTVSPKDVFNTDSVPPSTSFTNLTTPGSTYLETPDEDYQTSPLFSDTLGAYGSTQTDNWFPLFPDADAGATPAPAMERTTSASSAAQVMVHPGGDSLFRKRSSTTTSPTFSPVVKHSSVAGVAARKRDKPLPPIMVDEADTVAMKRARNTAAARKSRAKKVAERDELEAEIADLKTQVEYWKARASGLSVDE</sequence>
<evidence type="ECO:0000313" key="4">
    <source>
        <dbReference type="EMBL" id="TKA28661.1"/>
    </source>
</evidence>
<dbReference type="Proteomes" id="UP000308549">
    <property type="component" value="Unassembled WGS sequence"/>
</dbReference>
<keyword evidence="1" id="KW-0175">Coiled coil</keyword>
<gene>
    <name evidence="4" type="ORF">B0A50_02988</name>
</gene>
<dbReference type="GO" id="GO:0003700">
    <property type="term" value="F:DNA-binding transcription factor activity"/>
    <property type="evidence" value="ECO:0007669"/>
    <property type="project" value="InterPro"/>
</dbReference>
<dbReference type="InterPro" id="IPR046347">
    <property type="entry name" value="bZIP_sf"/>
</dbReference>
<feature type="compositionally biased region" description="Polar residues" evidence="2">
    <location>
        <begin position="114"/>
        <end position="127"/>
    </location>
</feature>
<dbReference type="EMBL" id="NAJL01000017">
    <property type="protein sequence ID" value="TKA28661.1"/>
    <property type="molecule type" value="Genomic_DNA"/>
</dbReference>
<reference evidence="4 5" key="1">
    <citation type="submission" date="2017-03" db="EMBL/GenBank/DDBJ databases">
        <title>Genomes of endolithic fungi from Antarctica.</title>
        <authorList>
            <person name="Coleine C."/>
            <person name="Masonjones S."/>
            <person name="Stajich J.E."/>
        </authorList>
    </citation>
    <scope>NUCLEOTIDE SEQUENCE [LARGE SCALE GENOMIC DNA]</scope>
    <source>
        <strain evidence="4 5">CCFEE 6315</strain>
    </source>
</reference>
<organism evidence="4 5">
    <name type="scientific">Salinomyces thailandicus</name>
    <dbReference type="NCBI Taxonomy" id="706561"/>
    <lineage>
        <taxon>Eukaryota</taxon>
        <taxon>Fungi</taxon>
        <taxon>Dikarya</taxon>
        <taxon>Ascomycota</taxon>
        <taxon>Pezizomycotina</taxon>
        <taxon>Dothideomycetes</taxon>
        <taxon>Dothideomycetidae</taxon>
        <taxon>Mycosphaerellales</taxon>
        <taxon>Teratosphaeriaceae</taxon>
        <taxon>Salinomyces</taxon>
    </lineage>
</organism>
<proteinExistence type="predicted"/>
<feature type="region of interest" description="Disordered" evidence="2">
    <location>
        <begin position="87"/>
        <end position="129"/>
    </location>
</feature>